<feature type="transmembrane region" description="Helical" evidence="2">
    <location>
        <begin position="444"/>
        <end position="466"/>
    </location>
</feature>
<dbReference type="SUPFAM" id="SSF50939">
    <property type="entry name" value="Sialidases"/>
    <property type="match status" value="1"/>
</dbReference>
<protein>
    <submittedName>
        <fullName evidence="3">Uncharacterized protein</fullName>
    </submittedName>
</protein>
<dbReference type="EMBL" id="BOOH01000015">
    <property type="protein sequence ID" value="GIH75203.1"/>
    <property type="molecule type" value="Genomic_DNA"/>
</dbReference>
<sequence length="512" mass="53609">MRHPVPPDVERPPGSALAWLAHPATVTATFLLLINDHLLKGLWPGPVTGKLSDFAGLMVAPPLLALTRLPVPAAILATGVGFTVVKTTETGAALASQAWTALAGPSQVLADPTDLLALPALGAAWLVWRRCRSEQAVRQARTLIIVPVALIAVTATAGPGGWGSTATTAVSVEDDAITVFFDEPGADPVASRDGGRTWRAARSLPSPDPASTATSEPSATSEPDSPSVSSARPSAKTQDCVPGEPVHCYRITPPRLAVEESHDGGKTWETTWEVSEGREDMMRRRHGGSWAQHWKGSQAIAVQKKAGGHVVVVATGSDGIAVRDVSGTWQRLGVHGDGFLPEAAAPLNAPEIDLEAERVVGFFAGLLPLLAGVAAACRYRRSGTAFLVIASTIASLGFLIARQGMGEPFLFVNLPLVLGIACALLGMILMIVTAVSMRLRGWAWLYLLAVPPATMFGIWGVFAGWTRGTPDHYVTAVVISCLVTTVGMAVTAAICWSGVRAPIGRAGEEEPG</sequence>
<comment type="caution">
    <text evidence="3">The sequence shown here is derived from an EMBL/GenBank/DDBJ whole genome shotgun (WGS) entry which is preliminary data.</text>
</comment>
<organism evidence="3 4">
    <name type="scientific">Planobispora longispora</name>
    <dbReference type="NCBI Taxonomy" id="28887"/>
    <lineage>
        <taxon>Bacteria</taxon>
        <taxon>Bacillati</taxon>
        <taxon>Actinomycetota</taxon>
        <taxon>Actinomycetes</taxon>
        <taxon>Streptosporangiales</taxon>
        <taxon>Streptosporangiaceae</taxon>
        <taxon>Planobispora</taxon>
    </lineage>
</organism>
<feature type="compositionally biased region" description="Polar residues" evidence="1">
    <location>
        <begin position="224"/>
        <end position="237"/>
    </location>
</feature>
<evidence type="ECO:0000256" key="1">
    <source>
        <dbReference type="SAM" id="MobiDB-lite"/>
    </source>
</evidence>
<keyword evidence="4" id="KW-1185">Reference proteome</keyword>
<feature type="transmembrane region" description="Helical" evidence="2">
    <location>
        <begin position="409"/>
        <end position="432"/>
    </location>
</feature>
<accession>A0A8J3RHT7</accession>
<keyword evidence="2" id="KW-0472">Membrane</keyword>
<feature type="transmembrane region" description="Helical" evidence="2">
    <location>
        <begin position="359"/>
        <end position="377"/>
    </location>
</feature>
<proteinExistence type="predicted"/>
<keyword evidence="2" id="KW-0812">Transmembrane</keyword>
<gene>
    <name evidence="3" type="ORF">Plo01_16320</name>
</gene>
<feature type="region of interest" description="Disordered" evidence="1">
    <location>
        <begin position="183"/>
        <end position="246"/>
    </location>
</feature>
<dbReference type="RefSeq" id="WP_377266329.1">
    <property type="nucleotide sequence ID" value="NZ_JBHMBU010000017.1"/>
</dbReference>
<evidence type="ECO:0000256" key="2">
    <source>
        <dbReference type="SAM" id="Phobius"/>
    </source>
</evidence>
<dbReference type="Proteomes" id="UP000616724">
    <property type="component" value="Unassembled WGS sequence"/>
</dbReference>
<dbReference type="InterPro" id="IPR036278">
    <property type="entry name" value="Sialidase_sf"/>
</dbReference>
<keyword evidence="2" id="KW-1133">Transmembrane helix</keyword>
<evidence type="ECO:0000313" key="4">
    <source>
        <dbReference type="Proteomes" id="UP000616724"/>
    </source>
</evidence>
<feature type="transmembrane region" description="Helical" evidence="2">
    <location>
        <begin position="472"/>
        <end position="496"/>
    </location>
</feature>
<feature type="transmembrane region" description="Helical" evidence="2">
    <location>
        <begin position="384"/>
        <end position="403"/>
    </location>
</feature>
<name>A0A8J3RHT7_9ACTN</name>
<evidence type="ECO:0000313" key="3">
    <source>
        <dbReference type="EMBL" id="GIH75203.1"/>
    </source>
</evidence>
<dbReference type="AlphaFoldDB" id="A0A8J3RHT7"/>
<feature type="compositionally biased region" description="Low complexity" evidence="1">
    <location>
        <begin position="209"/>
        <end position="223"/>
    </location>
</feature>
<reference evidence="3 4" key="1">
    <citation type="submission" date="2021-01" db="EMBL/GenBank/DDBJ databases">
        <title>Whole genome shotgun sequence of Planobispora longispora NBRC 13918.</title>
        <authorList>
            <person name="Komaki H."/>
            <person name="Tamura T."/>
        </authorList>
    </citation>
    <scope>NUCLEOTIDE SEQUENCE [LARGE SCALE GENOMIC DNA]</scope>
    <source>
        <strain evidence="3 4">NBRC 13918</strain>
    </source>
</reference>